<evidence type="ECO:0000313" key="2">
    <source>
        <dbReference type="EMBL" id="ELR45276.1"/>
    </source>
</evidence>
<name>L8HN64_9CETA</name>
<keyword evidence="1" id="KW-0812">Transmembrane</keyword>
<keyword evidence="1" id="KW-1133">Transmembrane helix</keyword>
<dbReference type="InterPro" id="IPR051669">
    <property type="entry name" value="Immune_Mod/Transcr_Coactivator"/>
</dbReference>
<dbReference type="PANTHER" id="PTHR15498:SF73">
    <property type="entry name" value="HEPATITIS A VIRUS CELLULAR RECEPTOR 2"/>
    <property type="match status" value="1"/>
</dbReference>
<organism evidence="2 3">
    <name type="scientific">Bos mutus</name>
    <name type="common">wild yak</name>
    <dbReference type="NCBI Taxonomy" id="72004"/>
    <lineage>
        <taxon>Eukaryota</taxon>
        <taxon>Metazoa</taxon>
        <taxon>Chordata</taxon>
        <taxon>Craniata</taxon>
        <taxon>Vertebrata</taxon>
        <taxon>Euteleostomi</taxon>
        <taxon>Mammalia</taxon>
        <taxon>Eutheria</taxon>
        <taxon>Laurasiatheria</taxon>
        <taxon>Artiodactyla</taxon>
        <taxon>Ruminantia</taxon>
        <taxon>Pecora</taxon>
        <taxon>Bovidae</taxon>
        <taxon>Bovinae</taxon>
        <taxon>Bos</taxon>
    </lineage>
</organism>
<dbReference type="GO" id="GO:0016592">
    <property type="term" value="C:mediator complex"/>
    <property type="evidence" value="ECO:0007669"/>
    <property type="project" value="TreeGrafter"/>
</dbReference>
<gene>
    <name evidence="2" type="ORF">M91_16804</name>
</gene>
<feature type="non-terminal residue" evidence="2">
    <location>
        <position position="1"/>
    </location>
</feature>
<keyword evidence="1" id="KW-0472">Membrane</keyword>
<evidence type="ECO:0000313" key="3">
    <source>
        <dbReference type="Proteomes" id="UP000011080"/>
    </source>
</evidence>
<feature type="transmembrane region" description="Helical" evidence="1">
    <location>
        <begin position="36"/>
        <end position="60"/>
    </location>
</feature>
<dbReference type="GO" id="GO:0006357">
    <property type="term" value="P:regulation of transcription by RNA polymerase II"/>
    <property type="evidence" value="ECO:0007669"/>
    <property type="project" value="TreeGrafter"/>
</dbReference>
<dbReference type="EMBL" id="JH884354">
    <property type="protein sequence ID" value="ELR45276.1"/>
    <property type="molecule type" value="Genomic_DNA"/>
</dbReference>
<dbReference type="PANTHER" id="PTHR15498">
    <property type="entry name" value="T-CELL IMMUNOGLOBULIN AND MUCIN DOMAIN CONTAINING TIM"/>
    <property type="match status" value="1"/>
</dbReference>
<dbReference type="Proteomes" id="UP000011080">
    <property type="component" value="Unassembled WGS sequence"/>
</dbReference>
<dbReference type="AlphaFoldDB" id="L8HN64"/>
<evidence type="ECO:0000256" key="1">
    <source>
        <dbReference type="SAM" id="Phobius"/>
    </source>
</evidence>
<reference evidence="2 3" key="1">
    <citation type="journal article" date="2012" name="Nat. Genet.">
        <title>The yak genome and adaptation to life at high altitude.</title>
        <authorList>
            <person name="Qiu Q."/>
            <person name="Zhang G."/>
            <person name="Ma T."/>
            <person name="Qian W."/>
            <person name="Wang J."/>
            <person name="Ye Z."/>
            <person name="Cao C."/>
            <person name="Hu Q."/>
            <person name="Kim J."/>
            <person name="Larkin D.M."/>
            <person name="Auvil L."/>
            <person name="Capitanu B."/>
            <person name="Ma J."/>
            <person name="Lewin H.A."/>
            <person name="Qian X."/>
            <person name="Lang Y."/>
            <person name="Zhou R."/>
            <person name="Wang L."/>
            <person name="Wang K."/>
            <person name="Xia J."/>
            <person name="Liao S."/>
            <person name="Pan S."/>
            <person name="Lu X."/>
            <person name="Hou H."/>
            <person name="Wang Y."/>
            <person name="Zang X."/>
            <person name="Yin Y."/>
            <person name="Ma H."/>
            <person name="Zhang J."/>
            <person name="Wang Z."/>
            <person name="Zhang Y."/>
            <person name="Zhang D."/>
            <person name="Yonezawa T."/>
            <person name="Hasegawa M."/>
            <person name="Zhong Y."/>
            <person name="Liu W."/>
            <person name="Zhang Y."/>
            <person name="Huang Z."/>
            <person name="Zhang S."/>
            <person name="Long R."/>
            <person name="Yang H."/>
            <person name="Wang J."/>
            <person name="Lenstra J.A."/>
            <person name="Cooper D.N."/>
            <person name="Wu Y."/>
            <person name="Wang J."/>
            <person name="Shi P."/>
            <person name="Wang J."/>
            <person name="Liu J."/>
        </authorList>
    </citation>
    <scope>NUCLEOTIDE SEQUENCE [LARGE SCALE GENOMIC DNA]</scope>
    <source>
        <strain evidence="3">yakQH1</strain>
    </source>
</reference>
<sequence length="122" mass="13222">VVETRTLKTLHDKNQTEISTLATELQDMGATTRTGLYIGAGVFAGLALILISGGLILKLLNSTTMLYFHSLITLANLSPSGLANTAAEGMHPVENIYIIEENVYEEEDPYECYCSVNSGHQS</sequence>
<protein>
    <submittedName>
        <fullName evidence="2">Uncharacterized protein</fullName>
    </submittedName>
</protein>
<proteinExistence type="predicted"/>
<accession>L8HN64</accession>